<evidence type="ECO:0000256" key="3">
    <source>
        <dbReference type="ARBA" id="ARBA00022596"/>
    </source>
</evidence>
<keyword evidence="4 6" id="KW-0479">Metal-binding</keyword>
<keyword evidence="9" id="KW-1185">Reference proteome</keyword>
<evidence type="ECO:0000256" key="4">
    <source>
        <dbReference type="ARBA" id="ARBA00022723"/>
    </source>
</evidence>
<dbReference type="GO" id="GO:0008901">
    <property type="term" value="F:ferredoxin hydrogenase activity"/>
    <property type="evidence" value="ECO:0007669"/>
    <property type="project" value="InterPro"/>
</dbReference>
<dbReference type="EMBL" id="FOBS01000006">
    <property type="protein sequence ID" value="SEM18527.1"/>
    <property type="molecule type" value="Genomic_DNA"/>
</dbReference>
<keyword evidence="5 7" id="KW-0560">Oxidoreductase</keyword>
<dbReference type="GO" id="GO:0016151">
    <property type="term" value="F:nickel cation binding"/>
    <property type="evidence" value="ECO:0007669"/>
    <property type="project" value="InterPro"/>
</dbReference>
<dbReference type="RefSeq" id="WP_093882749.1">
    <property type="nucleotide sequence ID" value="NZ_FOBS01000006.1"/>
</dbReference>
<reference evidence="8 9" key="1">
    <citation type="submission" date="2016-10" db="EMBL/GenBank/DDBJ databases">
        <authorList>
            <person name="de Groot N.N."/>
        </authorList>
    </citation>
    <scope>NUCLEOTIDE SEQUENCE [LARGE SCALE GENOMIC DNA]</scope>
    <source>
        <strain evidence="8 9">DSM 8423</strain>
    </source>
</reference>
<comment type="cofactor">
    <cofactor evidence="1 6">
        <name>Ni(2+)</name>
        <dbReference type="ChEBI" id="CHEBI:49786"/>
    </cofactor>
</comment>
<organism evidence="8 9">
    <name type="scientific">Syntrophus gentianae</name>
    <dbReference type="NCBI Taxonomy" id="43775"/>
    <lineage>
        <taxon>Bacteria</taxon>
        <taxon>Pseudomonadati</taxon>
        <taxon>Thermodesulfobacteriota</taxon>
        <taxon>Syntrophia</taxon>
        <taxon>Syntrophales</taxon>
        <taxon>Syntrophaceae</taxon>
        <taxon>Syntrophus</taxon>
    </lineage>
</organism>
<evidence type="ECO:0000256" key="7">
    <source>
        <dbReference type="RuleBase" id="RU003896"/>
    </source>
</evidence>
<feature type="binding site" evidence="6">
    <location>
        <position position="447"/>
    </location>
    <ligand>
        <name>Ni(2+)</name>
        <dbReference type="ChEBI" id="CHEBI:49786"/>
    </ligand>
</feature>
<feature type="binding site" evidence="6">
    <location>
        <position position="63"/>
    </location>
    <ligand>
        <name>Ni(2+)</name>
        <dbReference type="ChEBI" id="CHEBI:49786"/>
    </ligand>
</feature>
<dbReference type="PROSITE" id="PS00508">
    <property type="entry name" value="NI_HGENASE_L_2"/>
    <property type="match status" value="1"/>
</dbReference>
<protein>
    <submittedName>
        <fullName evidence="8">NAD(P)-dependent nickel-iron dehydrogenase catalytic subunit</fullName>
    </submittedName>
</protein>
<dbReference type="Gene3D" id="1.10.645.10">
    <property type="entry name" value="Cytochrome-c3 Hydrogenase, chain B"/>
    <property type="match status" value="1"/>
</dbReference>
<feature type="binding site" evidence="6">
    <location>
        <position position="44"/>
    </location>
    <ligand>
        <name>Mg(2+)</name>
        <dbReference type="ChEBI" id="CHEBI:18420"/>
    </ligand>
</feature>
<accession>A0A1H7WC66</accession>
<dbReference type="AlphaFoldDB" id="A0A1H7WC66"/>
<evidence type="ECO:0000313" key="8">
    <source>
        <dbReference type="EMBL" id="SEM18527.1"/>
    </source>
</evidence>
<keyword evidence="6" id="KW-0408">Iron</keyword>
<dbReference type="SUPFAM" id="SSF56762">
    <property type="entry name" value="HydB/Nqo4-like"/>
    <property type="match status" value="1"/>
</dbReference>
<comment type="similarity">
    <text evidence="2 7">Belongs to the [NiFe]/[NiFeSe] hydrogenase large subunit family.</text>
</comment>
<feature type="binding site" evidence="6">
    <location>
        <position position="66"/>
    </location>
    <ligand>
        <name>Fe cation</name>
        <dbReference type="ChEBI" id="CHEBI:24875"/>
    </ligand>
</feature>
<proteinExistence type="inferred from homology"/>
<dbReference type="Proteomes" id="UP000198744">
    <property type="component" value="Unassembled WGS sequence"/>
</dbReference>
<dbReference type="Pfam" id="PF00374">
    <property type="entry name" value="NiFeSe_Hases"/>
    <property type="match status" value="2"/>
</dbReference>
<evidence type="ECO:0000256" key="1">
    <source>
        <dbReference type="ARBA" id="ARBA00001967"/>
    </source>
</evidence>
<dbReference type="PROSITE" id="PS00507">
    <property type="entry name" value="NI_HGENASE_L_1"/>
    <property type="match status" value="1"/>
</dbReference>
<feature type="binding site" evidence="6">
    <location>
        <position position="450"/>
    </location>
    <ligand>
        <name>Fe cation</name>
        <dbReference type="ChEBI" id="CHEBI:24875"/>
    </ligand>
</feature>
<dbReference type="InterPro" id="IPR029014">
    <property type="entry name" value="NiFe-Hase_large"/>
</dbReference>
<dbReference type="STRING" id="43775.SAMN04489760_10641"/>
<evidence type="ECO:0000313" key="9">
    <source>
        <dbReference type="Proteomes" id="UP000198744"/>
    </source>
</evidence>
<dbReference type="PANTHER" id="PTHR43600:SF2">
    <property type="entry name" value="F420-NON-REDUCING HYDROGENASE VHU SUBUNIT A"/>
    <property type="match status" value="1"/>
</dbReference>
<feature type="binding site" evidence="6">
    <location>
        <position position="453"/>
    </location>
    <ligand>
        <name>Mg(2+)</name>
        <dbReference type="ChEBI" id="CHEBI:18420"/>
    </ligand>
</feature>
<evidence type="ECO:0000256" key="6">
    <source>
        <dbReference type="PIRSR" id="PIRSR601501-1"/>
    </source>
</evidence>
<keyword evidence="3 6" id="KW-0533">Nickel</keyword>
<gene>
    <name evidence="8" type="ORF">SAMN04489760_10641</name>
</gene>
<comment type="cofactor">
    <cofactor evidence="6">
        <name>Fe cation</name>
        <dbReference type="ChEBI" id="CHEBI:24875"/>
    </cofactor>
</comment>
<feature type="binding site" evidence="6">
    <location>
        <position position="66"/>
    </location>
    <ligand>
        <name>Ni(2+)</name>
        <dbReference type="ChEBI" id="CHEBI:49786"/>
    </ligand>
</feature>
<dbReference type="PANTHER" id="PTHR43600">
    <property type="entry name" value="COENZYME F420 HYDROGENASE, SUBUNIT ALPHA"/>
    <property type="match status" value="1"/>
</dbReference>
<evidence type="ECO:0000256" key="5">
    <source>
        <dbReference type="ARBA" id="ARBA00023002"/>
    </source>
</evidence>
<name>A0A1H7WC66_9BACT</name>
<feature type="binding site" evidence="6">
    <location>
        <position position="401"/>
    </location>
    <ligand>
        <name>Mg(2+)</name>
        <dbReference type="ChEBI" id="CHEBI:18420"/>
    </ligand>
</feature>
<dbReference type="OrthoDB" id="9761717at2"/>
<dbReference type="InterPro" id="IPR001501">
    <property type="entry name" value="Ni-dep_hyd_lsu"/>
</dbReference>
<sequence length="477" mass="52953">MSARKITIEPVTRIEGHGRITIHLNDQGDVEQTYFHVDEFRGLEKFTEGHPYFEMPQITQRICGICPVSHHLAAAKACDRVARVEPTRPANLLRELMHMGQMIQSHGMHFFHLAAPDLLLGFDADPAERNVLGIIKANPELALKAVALRRYGQQIIERMGGGKRIHPNLAVPGGVNAPLSIADRDAIASELPEMIEIGKLAIIIAKGWLDSNKELADTFASFPSNYMGLVDEEGGLQLYDGEIRMKDAKGNYLAQFKDEAYLSHIAEHVEPWSFLKHPYYRKQGFPQGFYRVGPLGRMNVIDKIGTPLANEEFKQFRTINGGKPIEGSLYYHYARMIEVLYSLERVGQLLDDSDILSSDVRNYPANLQIPGHGIGVIEAPRGTLIHDYSTDENGLLTRVNLIVATGHNNWAMHTASGAVAKAFVKGNELTEGMLNRVEAAIRCYDPCLSCSTHAIGKMPLDISLIAADGTLLDRIVR</sequence>
<keyword evidence="6" id="KW-0460">Magnesium</keyword>
<dbReference type="InterPro" id="IPR018194">
    <property type="entry name" value="Ni-dep_hyd_lsu_Ni_BS"/>
</dbReference>
<evidence type="ECO:0000256" key="2">
    <source>
        <dbReference type="ARBA" id="ARBA00009292"/>
    </source>
</evidence>